<dbReference type="SMART" id="SM00184">
    <property type="entry name" value="RING"/>
    <property type="match status" value="1"/>
</dbReference>
<feature type="domain" description="RING-type" evidence="16">
    <location>
        <begin position="137"/>
        <end position="202"/>
    </location>
</feature>
<evidence type="ECO:0000256" key="7">
    <source>
        <dbReference type="ARBA" id="ARBA00022723"/>
    </source>
</evidence>
<dbReference type="InterPro" id="IPR001841">
    <property type="entry name" value="Znf_RING"/>
</dbReference>
<organism evidence="18 19">
    <name type="scientific">Alligator mississippiensis</name>
    <name type="common">American alligator</name>
    <dbReference type="NCBI Taxonomy" id="8496"/>
    <lineage>
        <taxon>Eukaryota</taxon>
        <taxon>Metazoa</taxon>
        <taxon>Chordata</taxon>
        <taxon>Craniata</taxon>
        <taxon>Vertebrata</taxon>
        <taxon>Euteleostomi</taxon>
        <taxon>Archelosauria</taxon>
        <taxon>Archosauria</taxon>
        <taxon>Crocodylia</taxon>
        <taxon>Alligatoridae</taxon>
        <taxon>Alligatorinae</taxon>
        <taxon>Alligator</taxon>
    </lineage>
</organism>
<dbReference type="CTD" id="64320"/>
<dbReference type="GO" id="GO:0008270">
    <property type="term" value="F:zinc ion binding"/>
    <property type="evidence" value="ECO:0007669"/>
    <property type="project" value="UniProtKB-KW"/>
</dbReference>
<keyword evidence="6" id="KW-0808">Transferase</keyword>
<dbReference type="Gene3D" id="3.10.110.10">
    <property type="entry name" value="Ubiquitin Conjugating Enzyme"/>
    <property type="match status" value="1"/>
</dbReference>
<sequence length="494" mass="54598">MAAAGDSAEEAAVVEGALPCEVEVLESIYLDELQVSRGRSRSEPWEICITLHPATAEDQDSQYVRFTLGLAVPPQYPDEAPKISIRNPRGLSDEQIHKISQTLGQVAEAGLGTAVLYELIEKGKEILTDNNIPHGQCVICLYGFQEREAFTKTHCYHYFHSHCLARYAQHMEQELRAQQGQQEPHLAPLPEQGPGVQCPVCRETLIYDLSALQAAPPPQHPLEQYRPDAEALRQQAELRLIYKRQQRKGGIIDPEAERNRYFISLQAPPAASEPGPVPPLELPTPGAPELPCQLTGGASDPPDPSGAPVLKGEARPPDTTSVPMEQQNRRERRPGSRGQPRPAGSASDTYYRARGFGRRPERWEDRSQRATGRCSQEHPRLHARAQASVCANKEEPCQDSAPGATVVKEESSSEGAWMPEQAPSTRSQEKENLTLNHSKPRPSPSWQGPSPTWDCGRWGKARERGAHPRGPRGRGAFRPGSRREPRVLETESGS</sequence>
<keyword evidence="9" id="KW-0833">Ubl conjugation pathway</keyword>
<evidence type="ECO:0000256" key="5">
    <source>
        <dbReference type="ARBA" id="ARBA00022490"/>
    </source>
</evidence>
<evidence type="ECO:0000256" key="14">
    <source>
        <dbReference type="PROSITE-ProRule" id="PRU00175"/>
    </source>
</evidence>
<dbReference type="Pfam" id="PF05773">
    <property type="entry name" value="RWD"/>
    <property type="match status" value="1"/>
</dbReference>
<keyword evidence="7" id="KW-0479">Metal-binding</keyword>
<comment type="subcellular location">
    <subcellularLocation>
        <location evidence="2">Cytoplasm</location>
    </subcellularLocation>
</comment>
<feature type="compositionally biased region" description="Basic and acidic residues" evidence="15">
    <location>
        <begin position="481"/>
        <end position="494"/>
    </location>
</feature>
<evidence type="ECO:0000256" key="15">
    <source>
        <dbReference type="SAM" id="MobiDB-lite"/>
    </source>
</evidence>
<evidence type="ECO:0000256" key="13">
    <source>
        <dbReference type="ARBA" id="ARBA00075535"/>
    </source>
</evidence>
<comment type="similarity">
    <text evidence="11">Belongs to the RNF25 family.</text>
</comment>
<evidence type="ECO:0000259" key="16">
    <source>
        <dbReference type="PROSITE" id="PS50089"/>
    </source>
</evidence>
<dbReference type="SUPFAM" id="SSF57850">
    <property type="entry name" value="RING/U-box"/>
    <property type="match status" value="1"/>
</dbReference>
<keyword evidence="8 14" id="KW-0863">Zinc-finger</keyword>
<evidence type="ECO:0000256" key="1">
    <source>
        <dbReference type="ARBA" id="ARBA00000900"/>
    </source>
</evidence>
<dbReference type="InterPro" id="IPR016135">
    <property type="entry name" value="UBQ-conjugating_enzyme/RWD"/>
</dbReference>
<dbReference type="GeneID" id="102571007"/>
<comment type="catalytic activity">
    <reaction evidence="1">
        <text>S-ubiquitinyl-[E2 ubiquitin-conjugating enzyme]-L-cysteine + [acceptor protein]-L-lysine = [E2 ubiquitin-conjugating enzyme]-L-cysteine + N(6)-ubiquitinyl-[acceptor protein]-L-lysine.</text>
        <dbReference type="EC" id="2.3.2.27"/>
    </reaction>
</comment>
<evidence type="ECO:0000256" key="2">
    <source>
        <dbReference type="ARBA" id="ARBA00004496"/>
    </source>
</evidence>
<dbReference type="GO" id="GO:0005737">
    <property type="term" value="C:cytoplasm"/>
    <property type="evidence" value="ECO:0007669"/>
    <property type="project" value="UniProtKB-SubCell"/>
</dbReference>
<dbReference type="InterPro" id="IPR006575">
    <property type="entry name" value="RWD_dom"/>
</dbReference>
<accession>A0A151P2Z9</accession>
<feature type="region of interest" description="Disordered" evidence="15">
    <location>
        <begin position="268"/>
        <end position="494"/>
    </location>
</feature>
<comment type="pathway">
    <text evidence="3">Protein modification; protein ubiquitination.</text>
</comment>
<keyword evidence="19" id="KW-1185">Reference proteome</keyword>
<evidence type="ECO:0000313" key="19">
    <source>
        <dbReference type="Proteomes" id="UP000050525"/>
    </source>
</evidence>
<feature type="domain" description="RWD" evidence="17">
    <location>
        <begin position="20"/>
        <end position="130"/>
    </location>
</feature>
<evidence type="ECO:0000256" key="8">
    <source>
        <dbReference type="ARBA" id="ARBA00022771"/>
    </source>
</evidence>
<dbReference type="KEGG" id="amj:102571007"/>
<evidence type="ECO:0000256" key="6">
    <source>
        <dbReference type="ARBA" id="ARBA00022679"/>
    </source>
</evidence>
<dbReference type="CDD" id="cd23818">
    <property type="entry name" value="RWD_RNF25"/>
    <property type="match status" value="1"/>
</dbReference>
<dbReference type="EMBL" id="AKHW03001189">
    <property type="protein sequence ID" value="KYO43373.1"/>
    <property type="molecule type" value="Genomic_DNA"/>
</dbReference>
<dbReference type="PANTHER" id="PTHR13198:SF4">
    <property type="entry name" value="E3 UBIQUITIN-PROTEIN LIGASE RNF25"/>
    <property type="match status" value="1"/>
</dbReference>
<dbReference type="FunFam" id="3.30.40.10:FF:000215">
    <property type="entry name" value="E3 ubiquitin-protein ligase RNF25"/>
    <property type="match status" value="1"/>
</dbReference>
<evidence type="ECO:0000259" key="17">
    <source>
        <dbReference type="PROSITE" id="PS50908"/>
    </source>
</evidence>
<dbReference type="Proteomes" id="UP000050525">
    <property type="component" value="Unassembled WGS sequence"/>
</dbReference>
<feature type="compositionally biased region" description="Basic and acidic residues" evidence="15">
    <location>
        <begin position="358"/>
        <end position="368"/>
    </location>
</feature>
<dbReference type="GO" id="GO:0005634">
    <property type="term" value="C:nucleus"/>
    <property type="evidence" value="ECO:0007669"/>
    <property type="project" value="TreeGrafter"/>
</dbReference>
<reference evidence="18 19" key="1">
    <citation type="journal article" date="2012" name="Genome Biol.">
        <title>Sequencing three crocodilian genomes to illuminate the evolution of archosaurs and amniotes.</title>
        <authorList>
            <person name="St John J.A."/>
            <person name="Braun E.L."/>
            <person name="Isberg S.R."/>
            <person name="Miles L.G."/>
            <person name="Chong A.Y."/>
            <person name="Gongora J."/>
            <person name="Dalzell P."/>
            <person name="Moran C."/>
            <person name="Bed'hom B."/>
            <person name="Abzhanov A."/>
            <person name="Burgess S.C."/>
            <person name="Cooksey A.M."/>
            <person name="Castoe T.A."/>
            <person name="Crawford N.G."/>
            <person name="Densmore L.D."/>
            <person name="Drew J.C."/>
            <person name="Edwards S.V."/>
            <person name="Faircloth B.C."/>
            <person name="Fujita M.K."/>
            <person name="Greenwold M.J."/>
            <person name="Hoffmann F.G."/>
            <person name="Howard J.M."/>
            <person name="Iguchi T."/>
            <person name="Janes D.E."/>
            <person name="Khan S.Y."/>
            <person name="Kohno S."/>
            <person name="de Koning A.J."/>
            <person name="Lance S.L."/>
            <person name="McCarthy F.M."/>
            <person name="McCormack J.E."/>
            <person name="Merchant M.E."/>
            <person name="Peterson D.G."/>
            <person name="Pollock D.D."/>
            <person name="Pourmand N."/>
            <person name="Raney B.J."/>
            <person name="Roessler K.A."/>
            <person name="Sanford J.R."/>
            <person name="Sawyer R.H."/>
            <person name="Schmidt C.J."/>
            <person name="Triplett E.W."/>
            <person name="Tuberville T.D."/>
            <person name="Venegas-Anaya M."/>
            <person name="Howard J.T."/>
            <person name="Jarvis E.D."/>
            <person name="Guillette L.J.Jr."/>
            <person name="Glenn T.C."/>
            <person name="Green R.E."/>
            <person name="Ray D.A."/>
        </authorList>
    </citation>
    <scope>NUCLEOTIDE SEQUENCE [LARGE SCALE GENOMIC DNA]</scope>
    <source>
        <strain evidence="18">KSC_2009_1</strain>
    </source>
</reference>
<evidence type="ECO:0000256" key="3">
    <source>
        <dbReference type="ARBA" id="ARBA00004906"/>
    </source>
</evidence>
<dbReference type="PROSITE" id="PS50908">
    <property type="entry name" value="RWD"/>
    <property type="match status" value="1"/>
</dbReference>
<comment type="caution">
    <text evidence="18">The sequence shown here is derived from an EMBL/GenBank/DDBJ whole genome shotgun (WGS) entry which is preliminary data.</text>
</comment>
<dbReference type="OrthoDB" id="432311at2759"/>
<name>A0A151P2Z9_ALLMI</name>
<dbReference type="SUPFAM" id="SSF54495">
    <property type="entry name" value="UBC-like"/>
    <property type="match status" value="1"/>
</dbReference>
<dbReference type="GO" id="GO:0016567">
    <property type="term" value="P:protein ubiquitination"/>
    <property type="evidence" value="ECO:0007669"/>
    <property type="project" value="TreeGrafter"/>
</dbReference>
<protein>
    <recommendedName>
        <fullName evidence="12">E3 ubiquitin-protein ligase RNF25</fullName>
        <ecNumber evidence="4">2.3.2.27</ecNumber>
    </recommendedName>
    <alternativeName>
        <fullName evidence="13">RING finger protein 25</fullName>
    </alternativeName>
</protein>
<dbReference type="GO" id="GO:0061630">
    <property type="term" value="F:ubiquitin protein ligase activity"/>
    <property type="evidence" value="ECO:0007669"/>
    <property type="project" value="UniProtKB-EC"/>
</dbReference>
<dbReference type="Gene3D" id="3.30.40.10">
    <property type="entry name" value="Zinc/RING finger domain, C3HC4 (zinc finger)"/>
    <property type="match status" value="1"/>
</dbReference>
<dbReference type="FunFam" id="3.10.110.10:FF:000052">
    <property type="entry name" value="Putative e3 ubiquitin-protein ligase rnf25"/>
    <property type="match status" value="1"/>
</dbReference>
<evidence type="ECO:0000313" key="18">
    <source>
        <dbReference type="EMBL" id="KYO43373.1"/>
    </source>
</evidence>
<dbReference type="CDD" id="cd16470">
    <property type="entry name" value="RING-H2_RNF25"/>
    <property type="match status" value="1"/>
</dbReference>
<dbReference type="STRING" id="8496.A0A151P2Z9"/>
<evidence type="ECO:0000256" key="4">
    <source>
        <dbReference type="ARBA" id="ARBA00012483"/>
    </source>
</evidence>
<evidence type="ECO:0000256" key="12">
    <source>
        <dbReference type="ARBA" id="ARBA00067354"/>
    </source>
</evidence>
<dbReference type="SMART" id="SM00591">
    <property type="entry name" value="RWD"/>
    <property type="match status" value="1"/>
</dbReference>
<proteinExistence type="inferred from homology"/>
<dbReference type="InterPro" id="IPR013083">
    <property type="entry name" value="Znf_RING/FYVE/PHD"/>
</dbReference>
<dbReference type="AlphaFoldDB" id="A0A151P2Z9"/>
<evidence type="ECO:0000256" key="11">
    <source>
        <dbReference type="ARBA" id="ARBA00060737"/>
    </source>
</evidence>
<dbReference type="PANTHER" id="PTHR13198">
    <property type="entry name" value="RING FINGER PROTEIN 25"/>
    <property type="match status" value="1"/>
</dbReference>
<evidence type="ECO:0000256" key="10">
    <source>
        <dbReference type="ARBA" id="ARBA00022833"/>
    </source>
</evidence>
<dbReference type="InterPro" id="IPR039133">
    <property type="entry name" value="RNF25"/>
</dbReference>
<dbReference type="EC" id="2.3.2.27" evidence="4"/>
<dbReference type="eggNOG" id="KOG4445">
    <property type="taxonomic scope" value="Eukaryota"/>
</dbReference>
<keyword evidence="10" id="KW-0862">Zinc</keyword>
<keyword evidence="5" id="KW-0963">Cytoplasm</keyword>
<gene>
    <name evidence="18" type="primary">RNF25</name>
    <name evidence="18" type="ORF">Y1Q_0012299</name>
</gene>
<evidence type="ECO:0000256" key="9">
    <source>
        <dbReference type="ARBA" id="ARBA00022786"/>
    </source>
</evidence>
<feature type="compositionally biased region" description="Pro residues" evidence="15">
    <location>
        <begin position="275"/>
        <end position="288"/>
    </location>
</feature>
<dbReference type="PROSITE" id="PS50089">
    <property type="entry name" value="ZF_RING_2"/>
    <property type="match status" value="1"/>
</dbReference>